<dbReference type="PRINTS" id="PR00502">
    <property type="entry name" value="NUDIXFAMILY"/>
</dbReference>
<reference evidence="8" key="1">
    <citation type="submission" date="2016-09" db="EMBL/GenBank/DDBJ databases">
        <title>Draft genome of thermotolerant cyanobacterium Desertifilum sp. strain IPPAS B-1220.</title>
        <authorList>
            <person name="Sinetova M.A."/>
            <person name="Bolakhan K."/>
            <person name="Zayadan B.K."/>
            <person name="Mironov K.S."/>
            <person name="Ustinova V."/>
            <person name="Kupriyanova E.V."/>
            <person name="Sidorov R.A."/>
            <person name="Skrypnik A.N."/>
            <person name="Gogoleva N.E."/>
            <person name="Gogolev Y.V."/>
            <person name="Los D.A."/>
        </authorList>
    </citation>
    <scope>NUCLEOTIDE SEQUENCE [LARGE SCALE GENOMIC DNA]</scope>
    <source>
        <strain evidence="8">IPPAS B-1220</strain>
    </source>
</reference>
<evidence type="ECO:0000256" key="1">
    <source>
        <dbReference type="ARBA" id="ARBA00001946"/>
    </source>
</evidence>
<dbReference type="GO" id="GO:0005737">
    <property type="term" value="C:cytoplasm"/>
    <property type="evidence" value="ECO:0007669"/>
    <property type="project" value="TreeGrafter"/>
</dbReference>
<dbReference type="AlphaFoldDB" id="A0A1E5QDJ1"/>
<dbReference type="PROSITE" id="PS00893">
    <property type="entry name" value="NUDIX_BOX"/>
    <property type="match status" value="1"/>
</dbReference>
<dbReference type="PROSITE" id="PS51462">
    <property type="entry name" value="NUDIX"/>
    <property type="match status" value="1"/>
</dbReference>
<dbReference type="Pfam" id="PF00293">
    <property type="entry name" value="NUDIX"/>
    <property type="match status" value="1"/>
</dbReference>
<accession>A0A1E5QDJ1</accession>
<evidence type="ECO:0000256" key="5">
    <source>
        <dbReference type="ARBA" id="ARBA00022842"/>
    </source>
</evidence>
<dbReference type="GO" id="GO:0046872">
    <property type="term" value="F:metal ion binding"/>
    <property type="evidence" value="ECO:0007669"/>
    <property type="project" value="UniProtKB-KW"/>
</dbReference>
<dbReference type="InterPro" id="IPR020084">
    <property type="entry name" value="NUDIX_hydrolase_CS"/>
</dbReference>
<evidence type="ECO:0000256" key="6">
    <source>
        <dbReference type="RuleBase" id="RU003476"/>
    </source>
</evidence>
<dbReference type="CDD" id="cd18882">
    <property type="entry name" value="NUDIX_Hydrolase"/>
    <property type="match status" value="1"/>
</dbReference>
<keyword evidence="5" id="KW-0460">Magnesium</keyword>
<comment type="cofactor">
    <cofactor evidence="1">
        <name>Mg(2+)</name>
        <dbReference type="ChEBI" id="CHEBI:18420"/>
    </cofactor>
</comment>
<dbReference type="RefSeq" id="WP_069969652.1">
    <property type="nucleotide sequence ID" value="NZ_CM124774.1"/>
</dbReference>
<dbReference type="InterPro" id="IPR000086">
    <property type="entry name" value="NUDIX_hydrolase_dom"/>
</dbReference>
<evidence type="ECO:0000313" key="8">
    <source>
        <dbReference type="EMBL" id="OEJ72728.1"/>
    </source>
</evidence>
<protein>
    <submittedName>
        <fullName evidence="8">NUDIX hydrolase</fullName>
    </submittedName>
</protein>
<sequence length="154" mass="16970">MSETELVVVAIAILHQGDRFLMQLRDDIPGILYPGHWGLFGGHLEPGETPEVALRRELVEEIGYCPPQLALFGEYADARVVRYVFQGALEVGLEALVLGEGWDFALLTVEEIQKGDRFSPKAGVRPLGTPHQRILLDFIAQNRSELARGGGCGF</sequence>
<organism evidence="8">
    <name type="scientific">Desertifilum tharense IPPAS B-1220</name>
    <dbReference type="NCBI Taxonomy" id="1781255"/>
    <lineage>
        <taxon>Bacteria</taxon>
        <taxon>Bacillati</taxon>
        <taxon>Cyanobacteriota</taxon>
        <taxon>Cyanophyceae</taxon>
        <taxon>Desertifilales</taxon>
        <taxon>Desertifilaceae</taxon>
        <taxon>Desertifilum</taxon>
    </lineage>
</organism>
<feature type="domain" description="Nudix hydrolase" evidence="7">
    <location>
        <begin position="4"/>
        <end position="140"/>
    </location>
</feature>
<dbReference type="InterPro" id="IPR015797">
    <property type="entry name" value="NUDIX_hydrolase-like_dom_sf"/>
</dbReference>
<keyword evidence="4 6" id="KW-0378">Hydrolase</keyword>
<dbReference type="Gene3D" id="3.90.79.10">
    <property type="entry name" value="Nucleoside Triphosphate Pyrophosphohydrolase"/>
    <property type="match status" value="1"/>
</dbReference>
<evidence type="ECO:0000259" key="7">
    <source>
        <dbReference type="PROSITE" id="PS51462"/>
    </source>
</evidence>
<gene>
    <name evidence="8" type="ORF">BH720_23430</name>
</gene>
<dbReference type="PANTHER" id="PTHR43758">
    <property type="entry name" value="7,8-DIHYDRO-8-OXOGUANINE TRIPHOSPHATASE"/>
    <property type="match status" value="1"/>
</dbReference>
<comment type="similarity">
    <text evidence="2 6">Belongs to the Nudix hydrolase family.</text>
</comment>
<keyword evidence="3" id="KW-0479">Metal-binding</keyword>
<dbReference type="STRING" id="1781255.BH720_23430"/>
<evidence type="ECO:0000256" key="2">
    <source>
        <dbReference type="ARBA" id="ARBA00005582"/>
    </source>
</evidence>
<name>A0A1E5QDJ1_9CYAN</name>
<comment type="caution">
    <text evidence="8">The sequence shown here is derived from an EMBL/GenBank/DDBJ whole genome shotgun (WGS) entry which is preliminary data.</text>
</comment>
<proteinExistence type="inferred from homology"/>
<dbReference type="PANTHER" id="PTHR43758:SF8">
    <property type="entry name" value="8-OXO-DGTP DIPHOSPHATASE YTKD-RELATED"/>
    <property type="match status" value="1"/>
</dbReference>
<dbReference type="SUPFAM" id="SSF55811">
    <property type="entry name" value="Nudix"/>
    <property type="match status" value="1"/>
</dbReference>
<dbReference type="GO" id="GO:0016818">
    <property type="term" value="F:hydrolase activity, acting on acid anhydrides, in phosphorus-containing anhydrides"/>
    <property type="evidence" value="ECO:0007669"/>
    <property type="project" value="TreeGrafter"/>
</dbReference>
<evidence type="ECO:0000256" key="4">
    <source>
        <dbReference type="ARBA" id="ARBA00022801"/>
    </source>
</evidence>
<dbReference type="EMBL" id="MJGC01000113">
    <property type="protein sequence ID" value="OEJ72728.1"/>
    <property type="molecule type" value="Genomic_DNA"/>
</dbReference>
<dbReference type="OrthoDB" id="161692at2"/>
<dbReference type="InterPro" id="IPR020476">
    <property type="entry name" value="Nudix_hydrolase"/>
</dbReference>
<evidence type="ECO:0000256" key="3">
    <source>
        <dbReference type="ARBA" id="ARBA00022723"/>
    </source>
</evidence>